<feature type="domain" description="Ig-like" evidence="5">
    <location>
        <begin position="4"/>
        <end position="99"/>
    </location>
</feature>
<sequence length="432" mass="46618">MTFPPVSVKIGVPPDSLAEGERYKLVCESSGSRPTAKITWWKDGLLMTDATTQVFQEGNVSRSTLQLTPTLADHDTYISCRAQNPLLTAQVIEDVLKLDVRYKPRLSLAAGLNLDMEDIKEGDDVYFECGIQANPRVYKVQWFHNGQELSHNVSAGIIKSNQSLVLQGVSRDSSGEYTCSAANLEGSGDSNAVQLSVKFAPTCRTGQKVVYGAGKNEQLNVTCSVEAHPEPTAFRWAFNSSSEVMDIPGSRTWVLGDGLSQVSYTPRTHLDYGSLLCWATNDVSRQSQPCIYHIIHASPPDPVSNCTVENISSSGVGIRCQAGWDGGLTQTFTLSVSHARAHTDAHHSKKAPRVLANTSTSPRPEFSLTGLQPGTEYVLTILGVNKKGQSEPVRLAIFTLKDVAEKRTSPGVGMVGLTPIVGVVVAVVTSVV</sequence>
<evidence type="ECO:0000313" key="7">
    <source>
        <dbReference type="EMBL" id="KAK8743652.1"/>
    </source>
</evidence>
<dbReference type="GO" id="GO:0016020">
    <property type="term" value="C:membrane"/>
    <property type="evidence" value="ECO:0007669"/>
    <property type="project" value="UniProtKB-SubCell"/>
</dbReference>
<evidence type="ECO:0008006" key="9">
    <source>
        <dbReference type="Google" id="ProtNLM"/>
    </source>
</evidence>
<keyword evidence="3" id="KW-1015">Disulfide bond</keyword>
<dbReference type="PROSITE" id="PS50835">
    <property type="entry name" value="IG_LIKE"/>
    <property type="match status" value="3"/>
</dbReference>
<evidence type="ECO:0000256" key="4">
    <source>
        <dbReference type="SAM" id="MobiDB-lite"/>
    </source>
</evidence>
<dbReference type="AlphaFoldDB" id="A0AAW0XW08"/>
<dbReference type="InterPro" id="IPR007110">
    <property type="entry name" value="Ig-like_dom"/>
</dbReference>
<evidence type="ECO:0000259" key="5">
    <source>
        <dbReference type="PROSITE" id="PS50835"/>
    </source>
</evidence>
<name>A0AAW0XW08_CHEQU</name>
<dbReference type="SUPFAM" id="SSF49265">
    <property type="entry name" value="Fibronectin type III"/>
    <property type="match status" value="1"/>
</dbReference>
<dbReference type="InterPro" id="IPR003961">
    <property type="entry name" value="FN3_dom"/>
</dbReference>
<feature type="domain" description="Ig-like" evidence="5">
    <location>
        <begin position="201"/>
        <end position="288"/>
    </location>
</feature>
<dbReference type="SMART" id="SM00060">
    <property type="entry name" value="FN3"/>
    <property type="match status" value="1"/>
</dbReference>
<accession>A0AAW0XW08</accession>
<feature type="non-terminal residue" evidence="7">
    <location>
        <position position="432"/>
    </location>
</feature>
<protein>
    <recommendedName>
        <fullName evidence="9">Nephrin</fullName>
    </recommendedName>
</protein>
<evidence type="ECO:0000313" key="8">
    <source>
        <dbReference type="Proteomes" id="UP001445076"/>
    </source>
</evidence>
<dbReference type="Pfam" id="PF08205">
    <property type="entry name" value="C2-set_2"/>
    <property type="match status" value="1"/>
</dbReference>
<evidence type="ECO:0000256" key="2">
    <source>
        <dbReference type="ARBA" id="ARBA00023136"/>
    </source>
</evidence>
<dbReference type="SMART" id="SM00409">
    <property type="entry name" value="IG"/>
    <property type="match status" value="2"/>
</dbReference>
<comment type="caution">
    <text evidence="7">The sequence shown here is derived from an EMBL/GenBank/DDBJ whole genome shotgun (WGS) entry which is preliminary data.</text>
</comment>
<dbReference type="InterPro" id="IPR013162">
    <property type="entry name" value="CD80_C2-set"/>
</dbReference>
<dbReference type="InterPro" id="IPR036179">
    <property type="entry name" value="Ig-like_dom_sf"/>
</dbReference>
<dbReference type="InterPro" id="IPR003598">
    <property type="entry name" value="Ig_sub2"/>
</dbReference>
<dbReference type="Proteomes" id="UP001445076">
    <property type="component" value="Unassembled WGS sequence"/>
</dbReference>
<dbReference type="CDD" id="cd00063">
    <property type="entry name" value="FN3"/>
    <property type="match status" value="1"/>
</dbReference>
<reference evidence="7 8" key="1">
    <citation type="journal article" date="2024" name="BMC Genomics">
        <title>Genome assembly of redclaw crayfish (Cherax quadricarinatus) provides insights into its immune adaptation and hypoxia tolerance.</title>
        <authorList>
            <person name="Liu Z."/>
            <person name="Zheng J."/>
            <person name="Li H."/>
            <person name="Fang K."/>
            <person name="Wang S."/>
            <person name="He J."/>
            <person name="Zhou D."/>
            <person name="Weng S."/>
            <person name="Chi M."/>
            <person name="Gu Z."/>
            <person name="He J."/>
            <person name="Li F."/>
            <person name="Wang M."/>
        </authorList>
    </citation>
    <scope>NUCLEOTIDE SEQUENCE [LARGE SCALE GENOMIC DNA]</scope>
    <source>
        <strain evidence="7">ZL_2023a</strain>
    </source>
</reference>
<dbReference type="EMBL" id="JARKIK010000024">
    <property type="protein sequence ID" value="KAK8743652.1"/>
    <property type="molecule type" value="Genomic_DNA"/>
</dbReference>
<dbReference type="Pfam" id="PF13927">
    <property type="entry name" value="Ig_3"/>
    <property type="match status" value="1"/>
</dbReference>
<dbReference type="InterPro" id="IPR036116">
    <property type="entry name" value="FN3_sf"/>
</dbReference>
<dbReference type="InterPro" id="IPR003599">
    <property type="entry name" value="Ig_sub"/>
</dbReference>
<feature type="region of interest" description="Disordered" evidence="4">
    <location>
        <begin position="343"/>
        <end position="367"/>
    </location>
</feature>
<evidence type="ECO:0000256" key="3">
    <source>
        <dbReference type="ARBA" id="ARBA00023157"/>
    </source>
</evidence>
<proteinExistence type="predicted"/>
<dbReference type="PANTHER" id="PTHR23278">
    <property type="entry name" value="SIDESTEP PROTEIN"/>
    <property type="match status" value="1"/>
</dbReference>
<gene>
    <name evidence="7" type="ORF">OTU49_001188</name>
</gene>
<keyword evidence="2" id="KW-0472">Membrane</keyword>
<dbReference type="PROSITE" id="PS50853">
    <property type="entry name" value="FN3"/>
    <property type="match status" value="1"/>
</dbReference>
<dbReference type="Pfam" id="PF00041">
    <property type="entry name" value="fn3"/>
    <property type="match status" value="1"/>
</dbReference>
<feature type="domain" description="Ig-like" evidence="5">
    <location>
        <begin position="104"/>
        <end position="196"/>
    </location>
</feature>
<evidence type="ECO:0000256" key="1">
    <source>
        <dbReference type="ARBA" id="ARBA00004167"/>
    </source>
</evidence>
<comment type="subcellular location">
    <subcellularLocation>
        <location evidence="1">Membrane</location>
        <topology evidence="1">Single-pass membrane protein</topology>
    </subcellularLocation>
</comment>
<dbReference type="InterPro" id="IPR013783">
    <property type="entry name" value="Ig-like_fold"/>
</dbReference>
<dbReference type="Gene3D" id="2.60.40.10">
    <property type="entry name" value="Immunoglobulins"/>
    <property type="match status" value="4"/>
</dbReference>
<evidence type="ECO:0000259" key="6">
    <source>
        <dbReference type="PROSITE" id="PS50853"/>
    </source>
</evidence>
<organism evidence="7 8">
    <name type="scientific">Cherax quadricarinatus</name>
    <name type="common">Australian red claw crayfish</name>
    <dbReference type="NCBI Taxonomy" id="27406"/>
    <lineage>
        <taxon>Eukaryota</taxon>
        <taxon>Metazoa</taxon>
        <taxon>Ecdysozoa</taxon>
        <taxon>Arthropoda</taxon>
        <taxon>Crustacea</taxon>
        <taxon>Multicrustacea</taxon>
        <taxon>Malacostraca</taxon>
        <taxon>Eumalacostraca</taxon>
        <taxon>Eucarida</taxon>
        <taxon>Decapoda</taxon>
        <taxon>Pleocyemata</taxon>
        <taxon>Astacidea</taxon>
        <taxon>Parastacoidea</taxon>
        <taxon>Parastacidae</taxon>
        <taxon>Cherax</taxon>
    </lineage>
</organism>
<feature type="domain" description="Fibronectin type-III" evidence="6">
    <location>
        <begin position="299"/>
        <end position="403"/>
    </location>
</feature>
<dbReference type="PANTHER" id="PTHR23278:SF25">
    <property type="entry name" value="GH14967P"/>
    <property type="match status" value="1"/>
</dbReference>
<dbReference type="SUPFAM" id="SSF48726">
    <property type="entry name" value="Immunoglobulin"/>
    <property type="match status" value="3"/>
</dbReference>
<keyword evidence="8" id="KW-1185">Reference proteome</keyword>
<dbReference type="SMART" id="SM00408">
    <property type="entry name" value="IGc2"/>
    <property type="match status" value="2"/>
</dbReference>